<dbReference type="Pfam" id="PF05746">
    <property type="entry name" value="DALR_1"/>
    <property type="match status" value="1"/>
</dbReference>
<keyword evidence="6 10" id="KW-0648">Protein biosynthesis</keyword>
<keyword evidence="7 10" id="KW-0030">Aminoacyl-tRNA synthetase</keyword>
<reference evidence="13 14" key="1">
    <citation type="journal article" date="2018" name="bioRxiv">
        <title>Evidence of independent acquisition and adaption of ultra-small bacteria to human hosts across the highly diverse yet reduced genomes of the phylum Saccharibacteria.</title>
        <authorList>
            <person name="McLean J.S."/>
            <person name="Bor B."/>
            <person name="To T.T."/>
            <person name="Liu Q."/>
            <person name="Kearns K.A."/>
            <person name="Solden L.M."/>
            <person name="Wrighton K.C."/>
            <person name="He X."/>
            <person name="Shi W."/>
        </authorList>
    </citation>
    <scope>NUCLEOTIDE SEQUENCE [LARGE SCALE GENOMIC DNA]</scope>
    <source>
        <strain evidence="13 14">TM7_G3_2_Rum_HOT_351B</strain>
    </source>
</reference>
<evidence type="ECO:0000256" key="5">
    <source>
        <dbReference type="ARBA" id="ARBA00022840"/>
    </source>
</evidence>
<dbReference type="SUPFAM" id="SSF55190">
    <property type="entry name" value="Arginyl-tRNA synthetase (ArgRS), N-terminal 'additional' domain"/>
    <property type="match status" value="1"/>
</dbReference>
<gene>
    <name evidence="13" type="primary">argS</name>
    <name evidence="13" type="ORF">G3RUM_00502</name>
</gene>
<evidence type="ECO:0000256" key="9">
    <source>
        <dbReference type="NCBIfam" id="TIGR00456"/>
    </source>
</evidence>
<dbReference type="InterPro" id="IPR035684">
    <property type="entry name" value="ArgRS_core"/>
</dbReference>
<evidence type="ECO:0000313" key="14">
    <source>
        <dbReference type="Proteomes" id="UP001191019"/>
    </source>
</evidence>
<comment type="catalytic activity">
    <reaction evidence="8">
        <text>tRNA(Arg) + L-arginine + ATP = L-arginyl-tRNA(Arg) + AMP + diphosphate</text>
        <dbReference type="Rhea" id="RHEA:20301"/>
        <dbReference type="Rhea" id="RHEA-COMP:9658"/>
        <dbReference type="Rhea" id="RHEA-COMP:9673"/>
        <dbReference type="ChEBI" id="CHEBI:30616"/>
        <dbReference type="ChEBI" id="CHEBI:32682"/>
        <dbReference type="ChEBI" id="CHEBI:33019"/>
        <dbReference type="ChEBI" id="CHEBI:78442"/>
        <dbReference type="ChEBI" id="CHEBI:78513"/>
        <dbReference type="ChEBI" id="CHEBI:456215"/>
        <dbReference type="EC" id="6.1.1.19"/>
    </reaction>
</comment>
<dbReference type="GO" id="GO:0004814">
    <property type="term" value="F:arginine-tRNA ligase activity"/>
    <property type="evidence" value="ECO:0007669"/>
    <property type="project" value="UniProtKB-EC"/>
</dbReference>
<dbReference type="PRINTS" id="PR01038">
    <property type="entry name" value="TRNASYNTHARG"/>
</dbReference>
<evidence type="ECO:0000256" key="2">
    <source>
        <dbReference type="ARBA" id="ARBA00012837"/>
    </source>
</evidence>
<dbReference type="InterPro" id="IPR005148">
    <property type="entry name" value="Arg-tRNA-synth_N"/>
</dbReference>
<evidence type="ECO:0000259" key="12">
    <source>
        <dbReference type="SMART" id="SM01016"/>
    </source>
</evidence>
<dbReference type="Gene3D" id="3.40.50.620">
    <property type="entry name" value="HUPs"/>
    <property type="match status" value="1"/>
</dbReference>
<evidence type="ECO:0000256" key="10">
    <source>
        <dbReference type="RuleBase" id="RU363038"/>
    </source>
</evidence>
<dbReference type="InterPro" id="IPR001278">
    <property type="entry name" value="Arg-tRNA-ligase"/>
</dbReference>
<dbReference type="NCBIfam" id="TIGR00456">
    <property type="entry name" value="argS"/>
    <property type="match status" value="1"/>
</dbReference>
<evidence type="ECO:0000256" key="8">
    <source>
        <dbReference type="ARBA" id="ARBA00049339"/>
    </source>
</evidence>
<evidence type="ECO:0000256" key="1">
    <source>
        <dbReference type="ARBA" id="ARBA00005594"/>
    </source>
</evidence>
<sequence length="544" mass="61335">MQEIQAQLKNAIKNLYDFNFEPDFSPSPDNINADYSSNAPLKLAKELHKSPMEIANELATNLQDATASNPGFLNFNLSDEYLAEQIDNLSTNFRENISSNEYSGKTVICEFSDPNPFKVLHVGHLYTSIVGDSISRLFEYAGAKVIRANFGGDVGLHVAKTLYILEQKSPADFTIEDIAKCYVEGTAVYEDNVEAHVKITELNKKIYQINQENDHSTKLAKLYWKGRELSYDYFKDFYAHIGVNFDKFYPESTVADLGLEKVKAELEKGVYEISDGAVIFNGEKFGLHTRVFINKEGVPTYETKDVGLIFTKWQDYHFDKSVVITGSEQSDYMKVVLKSVEQYAPELVDKTTHLTHGLVKLPGNIKMSSRKGNFLKAVDVLDMVKDELNAEYHSADETISLAATKYAFLKYKMGGHIVFDPKESVKMTGNSGPYLLYSAVRAKKILQKSGSKTAKAASYDEYEKNLAKKILEYRDTLKTAVTEMAPHKVASYLYELAQEFSRFYEHCPVAGSDREAERTTLVKVYLDVMAHGLNILGINIPEEM</sequence>
<evidence type="ECO:0000256" key="4">
    <source>
        <dbReference type="ARBA" id="ARBA00022741"/>
    </source>
</evidence>
<accession>A0ABY0FP48</accession>
<dbReference type="Gene3D" id="1.10.730.10">
    <property type="entry name" value="Isoleucyl-tRNA Synthetase, Domain 1"/>
    <property type="match status" value="1"/>
</dbReference>
<keyword evidence="14" id="KW-1185">Reference proteome</keyword>
<dbReference type="InterPro" id="IPR014729">
    <property type="entry name" value="Rossmann-like_a/b/a_fold"/>
</dbReference>
<dbReference type="PANTHER" id="PTHR11956">
    <property type="entry name" value="ARGINYL-TRNA SYNTHETASE"/>
    <property type="match status" value="1"/>
</dbReference>
<keyword evidence="4 10" id="KW-0547">Nucleotide-binding</keyword>
<comment type="similarity">
    <text evidence="1 10">Belongs to the class-I aminoacyl-tRNA synthetase family.</text>
</comment>
<feature type="domain" description="Arginyl tRNA synthetase N-terminal" evidence="12">
    <location>
        <begin position="2"/>
        <end position="77"/>
    </location>
</feature>
<feature type="domain" description="DALR anticodon binding" evidence="11">
    <location>
        <begin position="435"/>
        <end position="544"/>
    </location>
</feature>
<dbReference type="SMART" id="SM00836">
    <property type="entry name" value="DALR_1"/>
    <property type="match status" value="1"/>
</dbReference>
<keyword evidence="3 10" id="KW-0436">Ligase</keyword>
<evidence type="ECO:0000256" key="7">
    <source>
        <dbReference type="ARBA" id="ARBA00023146"/>
    </source>
</evidence>
<evidence type="ECO:0000256" key="3">
    <source>
        <dbReference type="ARBA" id="ARBA00022598"/>
    </source>
</evidence>
<dbReference type="InterPro" id="IPR036695">
    <property type="entry name" value="Arg-tRNA-synth_N_sf"/>
</dbReference>
<dbReference type="SUPFAM" id="SSF52374">
    <property type="entry name" value="Nucleotidylyl transferase"/>
    <property type="match status" value="1"/>
</dbReference>
<dbReference type="EC" id="6.1.1.19" evidence="2 9"/>
<dbReference type="Proteomes" id="UP001191019">
    <property type="component" value="Unassembled WGS sequence"/>
</dbReference>
<reference evidence="13 14" key="2">
    <citation type="journal article" date="2020" name="Cell Rep.">
        <title>Acquisition and Adaptation of Ultra-small Parasitic Reduced Genome Bacteria to Mammalian Hosts.</title>
        <authorList>
            <person name="McLean J.S."/>
            <person name="Bor B."/>
            <person name="Kerns K.A."/>
            <person name="Liu Q."/>
            <person name="To T.T."/>
            <person name="Solden L."/>
            <person name="Hendrickson E.L."/>
            <person name="Wrighton K."/>
            <person name="Shi W."/>
            <person name="He X."/>
        </authorList>
    </citation>
    <scope>NUCLEOTIDE SEQUENCE [LARGE SCALE GENOMIC DNA]</scope>
    <source>
        <strain evidence="13 14">TM7_G3_2_Rum_HOT_351B</strain>
    </source>
</reference>
<protein>
    <recommendedName>
        <fullName evidence="2 9">Arginine--tRNA ligase</fullName>
        <ecNumber evidence="2 9">6.1.1.19</ecNumber>
    </recommendedName>
</protein>
<organism evidence="13 14">
    <name type="scientific">Candidatus Nanosyncoccus alces</name>
    <dbReference type="NCBI Taxonomy" id="2171997"/>
    <lineage>
        <taxon>Bacteria</taxon>
        <taxon>Candidatus Saccharimonadota</taxon>
        <taxon>Candidatus Nanosyncoccalia</taxon>
        <taxon>Candidatus Nanosyncoccales</taxon>
        <taxon>Candidatus Nanosyncoccaceae</taxon>
        <taxon>Candidatus Nanosyncoccus</taxon>
    </lineage>
</organism>
<comment type="caution">
    <text evidence="13">The sequence shown here is derived from an EMBL/GenBank/DDBJ whole genome shotgun (WGS) entry which is preliminary data.</text>
</comment>
<dbReference type="SMART" id="SM01016">
    <property type="entry name" value="Arg_tRNA_synt_N"/>
    <property type="match status" value="1"/>
</dbReference>
<evidence type="ECO:0000256" key="6">
    <source>
        <dbReference type="ARBA" id="ARBA00022917"/>
    </source>
</evidence>
<proteinExistence type="inferred from homology"/>
<dbReference type="RefSeq" id="WP_129735066.1">
    <property type="nucleotide sequence ID" value="NZ_PRLM01000005.1"/>
</dbReference>
<evidence type="ECO:0000259" key="11">
    <source>
        <dbReference type="SMART" id="SM00836"/>
    </source>
</evidence>
<dbReference type="SUPFAM" id="SSF47323">
    <property type="entry name" value="Anticodon-binding domain of a subclass of class I aminoacyl-tRNA synthetases"/>
    <property type="match status" value="1"/>
</dbReference>
<name>A0ABY0FP48_9BACT</name>
<dbReference type="PANTHER" id="PTHR11956:SF5">
    <property type="entry name" value="ARGININE--TRNA LIGASE, CYTOPLASMIC"/>
    <property type="match status" value="1"/>
</dbReference>
<dbReference type="EMBL" id="PRLM01000005">
    <property type="protein sequence ID" value="RYC74636.1"/>
    <property type="molecule type" value="Genomic_DNA"/>
</dbReference>
<keyword evidence="5 10" id="KW-0067">ATP-binding</keyword>
<dbReference type="InterPro" id="IPR009080">
    <property type="entry name" value="tRNAsynth_Ia_anticodon-bd"/>
</dbReference>
<dbReference type="Pfam" id="PF00750">
    <property type="entry name" value="tRNA-synt_1d"/>
    <property type="match status" value="1"/>
</dbReference>
<evidence type="ECO:0000313" key="13">
    <source>
        <dbReference type="EMBL" id="RYC74636.1"/>
    </source>
</evidence>
<dbReference type="Gene3D" id="3.30.1360.70">
    <property type="entry name" value="Arginyl tRNA synthetase N-terminal domain"/>
    <property type="match status" value="1"/>
</dbReference>
<dbReference type="Pfam" id="PF03485">
    <property type="entry name" value="Arg_tRNA_synt_N"/>
    <property type="match status" value="1"/>
</dbReference>
<dbReference type="InterPro" id="IPR008909">
    <property type="entry name" value="DALR_anticod-bd"/>
</dbReference>